<dbReference type="Proteomes" id="UP000026961">
    <property type="component" value="Chromosome 1"/>
</dbReference>
<dbReference type="PANTHER" id="PTHR33669:SF4">
    <property type="entry name" value="NRR REPRESSOR HOMOLOG 2"/>
    <property type="match status" value="1"/>
</dbReference>
<feature type="compositionally biased region" description="Acidic residues" evidence="4">
    <location>
        <begin position="26"/>
        <end position="43"/>
    </location>
</feature>
<dbReference type="PANTHER" id="PTHR33669">
    <property type="entry name" value="PROTEIN NEGATIVE REGULATOR OF RESISTANCE"/>
    <property type="match status" value="1"/>
</dbReference>
<dbReference type="HOGENOM" id="CLU_1654937_0_0_1"/>
<evidence type="ECO:0000313" key="6">
    <source>
        <dbReference type="Proteomes" id="UP000026961"/>
    </source>
</evidence>
<dbReference type="AlphaFoldDB" id="A0A0D9Y9D4"/>
<dbReference type="GO" id="GO:0010112">
    <property type="term" value="P:regulation of systemic acquired resistance"/>
    <property type="evidence" value="ECO:0007669"/>
    <property type="project" value="InterPro"/>
</dbReference>
<organism evidence="5">
    <name type="scientific">Oryza glumipatula</name>
    <dbReference type="NCBI Taxonomy" id="40148"/>
    <lineage>
        <taxon>Eukaryota</taxon>
        <taxon>Viridiplantae</taxon>
        <taxon>Streptophyta</taxon>
        <taxon>Embryophyta</taxon>
        <taxon>Tracheophyta</taxon>
        <taxon>Spermatophyta</taxon>
        <taxon>Magnoliopsida</taxon>
        <taxon>Liliopsida</taxon>
        <taxon>Poales</taxon>
        <taxon>Poaceae</taxon>
        <taxon>BOP clade</taxon>
        <taxon>Oryzoideae</taxon>
        <taxon>Oryzeae</taxon>
        <taxon>Oryzinae</taxon>
        <taxon>Oryza</taxon>
    </lineage>
</organism>
<dbReference type="Pfam" id="PF15699">
    <property type="entry name" value="NPR1_interact"/>
    <property type="match status" value="1"/>
</dbReference>
<feature type="region of interest" description="Disordered" evidence="4">
    <location>
        <begin position="1"/>
        <end position="45"/>
    </location>
</feature>
<dbReference type="Gramene" id="OGLUM01G20170.1">
    <property type="protein sequence ID" value="OGLUM01G20170.1"/>
    <property type="gene ID" value="OGLUM01G20170"/>
</dbReference>
<feature type="compositionally biased region" description="Basic and acidic residues" evidence="4">
    <location>
        <begin position="1"/>
        <end position="12"/>
    </location>
</feature>
<proteinExistence type="inferred from homology"/>
<name>A0A0D9Y9D4_9ORYZ</name>
<reference evidence="5" key="1">
    <citation type="submission" date="2013-08" db="EMBL/GenBank/DDBJ databases">
        <title>Oryza genome evolution.</title>
        <authorList>
            <person name="Wing R.A."/>
            <person name="Panaud O."/>
            <person name="Oliveira A.C."/>
        </authorList>
    </citation>
    <scope>NUCLEOTIDE SEQUENCE</scope>
</reference>
<evidence type="ECO:0000256" key="2">
    <source>
        <dbReference type="ARBA" id="ARBA00009937"/>
    </source>
</evidence>
<evidence type="ECO:0000256" key="4">
    <source>
        <dbReference type="SAM" id="MobiDB-lite"/>
    </source>
</evidence>
<dbReference type="GO" id="GO:0005634">
    <property type="term" value="C:nucleus"/>
    <property type="evidence" value="ECO:0007669"/>
    <property type="project" value="UniProtKB-SubCell"/>
</dbReference>
<comment type="similarity">
    <text evidence="2">Belongs to the NPR1-interactor family.</text>
</comment>
<dbReference type="EnsemblPlants" id="OGLUM01G20170.1">
    <property type="protein sequence ID" value="OGLUM01G20170.1"/>
    <property type="gene ID" value="OGLUM01G20170"/>
</dbReference>
<accession>A0A0D9Y9D4</accession>
<keyword evidence="3" id="KW-0539">Nucleus</keyword>
<keyword evidence="6" id="KW-1185">Reference proteome</keyword>
<comment type="subcellular location">
    <subcellularLocation>
        <location evidence="1">Nucleus</location>
    </subcellularLocation>
</comment>
<reference evidence="5" key="3">
    <citation type="submission" date="2018-05" db="EMBL/GenBank/DDBJ databases">
        <title>OgluRS3 (Oryza glumaepatula Reference Sequence Version 3).</title>
        <authorList>
            <person name="Zhang J."/>
            <person name="Kudrna D."/>
            <person name="Lee S."/>
            <person name="Talag J."/>
            <person name="Welchert J."/>
            <person name="Wing R.A."/>
        </authorList>
    </citation>
    <scope>NUCLEOTIDE SEQUENCE [LARGE SCALE GENOMIC DNA]</scope>
</reference>
<evidence type="ECO:0000313" key="5">
    <source>
        <dbReference type="EnsemblPlants" id="OGLUM01G20170.1"/>
    </source>
</evidence>
<evidence type="ECO:0000256" key="1">
    <source>
        <dbReference type="ARBA" id="ARBA00004123"/>
    </source>
</evidence>
<sequence length="173" mass="18224">MEARLSTGEKTKKMATTSRPSSPLPPEEETAAETTTSEEEEQQQMERFYALVANVRALRAMFKEAALPSCREDDVSGGGGGEQRQKRPRAAPWRPAFEMAVFECGGGGGTTTDDIEAATTKGQDGNCKKGKTSEANAAAEEDKGEVIEGKPVAIAIVADGPGPGKSTTMPDSN</sequence>
<feature type="region of interest" description="Disordered" evidence="4">
    <location>
        <begin position="65"/>
        <end position="94"/>
    </location>
</feature>
<evidence type="ECO:0000256" key="3">
    <source>
        <dbReference type="ARBA" id="ARBA00023242"/>
    </source>
</evidence>
<feature type="region of interest" description="Disordered" evidence="4">
    <location>
        <begin position="120"/>
        <end position="143"/>
    </location>
</feature>
<reference evidence="5" key="2">
    <citation type="submission" date="2015-04" db="UniProtKB">
        <authorList>
            <consortium name="EnsemblPlants"/>
        </authorList>
    </citation>
    <scope>IDENTIFICATION</scope>
</reference>
<dbReference type="InterPro" id="IPR031425">
    <property type="entry name" value="NPR1/NH1-interacting"/>
</dbReference>
<protein>
    <submittedName>
        <fullName evidence="5">Uncharacterized protein</fullName>
    </submittedName>
</protein>